<name>A0A2T7C7N1_9POAL</name>
<dbReference type="EMBL" id="CM009757">
    <property type="protein sequence ID" value="PUZ39334.1"/>
    <property type="molecule type" value="Genomic_DNA"/>
</dbReference>
<protein>
    <submittedName>
        <fullName evidence="1">Uncharacterized protein</fullName>
    </submittedName>
</protein>
<sequence length="61" mass="7185">MCGSSQSLQFYGGIEEITIIHSIQDLTTYIKDYNLEPSDRIHQLLRRRCKMTYMNSPMKKT</sequence>
<reference evidence="1 2" key="1">
    <citation type="submission" date="2018-04" db="EMBL/GenBank/DDBJ databases">
        <title>WGS assembly of Panicum hallii var. hallii HAL2.</title>
        <authorList>
            <person name="Lovell J."/>
            <person name="Jenkins J."/>
            <person name="Lowry D."/>
            <person name="Mamidi S."/>
            <person name="Sreedasyam A."/>
            <person name="Weng X."/>
            <person name="Barry K."/>
            <person name="Bonette J."/>
            <person name="Campitelli B."/>
            <person name="Daum C."/>
            <person name="Gordon S."/>
            <person name="Gould B."/>
            <person name="Lipzen A."/>
            <person name="MacQueen A."/>
            <person name="Palacio-Mejia J."/>
            <person name="Plott C."/>
            <person name="Shakirov E."/>
            <person name="Shu S."/>
            <person name="Yoshinaga Y."/>
            <person name="Zane M."/>
            <person name="Rokhsar D."/>
            <person name="Grimwood J."/>
            <person name="Schmutz J."/>
            <person name="Juenger T."/>
        </authorList>
    </citation>
    <scope>NUCLEOTIDE SEQUENCE [LARGE SCALE GENOMIC DNA]</scope>
    <source>
        <strain evidence="2">cv. HAL2</strain>
    </source>
</reference>
<dbReference type="Gramene" id="PUZ39334">
    <property type="protein sequence ID" value="PUZ39334"/>
    <property type="gene ID" value="GQ55_9G291100"/>
</dbReference>
<evidence type="ECO:0000313" key="2">
    <source>
        <dbReference type="Proteomes" id="UP000244336"/>
    </source>
</evidence>
<accession>A0A2T7C7N1</accession>
<keyword evidence="2" id="KW-1185">Reference proteome</keyword>
<proteinExistence type="predicted"/>
<gene>
    <name evidence="1" type="ORF">GQ55_9G291100</name>
</gene>
<evidence type="ECO:0000313" key="1">
    <source>
        <dbReference type="EMBL" id="PUZ39334.1"/>
    </source>
</evidence>
<dbReference type="AlphaFoldDB" id="A0A2T7C7N1"/>
<organism evidence="1 2">
    <name type="scientific">Panicum hallii var. hallii</name>
    <dbReference type="NCBI Taxonomy" id="1504633"/>
    <lineage>
        <taxon>Eukaryota</taxon>
        <taxon>Viridiplantae</taxon>
        <taxon>Streptophyta</taxon>
        <taxon>Embryophyta</taxon>
        <taxon>Tracheophyta</taxon>
        <taxon>Spermatophyta</taxon>
        <taxon>Magnoliopsida</taxon>
        <taxon>Liliopsida</taxon>
        <taxon>Poales</taxon>
        <taxon>Poaceae</taxon>
        <taxon>PACMAD clade</taxon>
        <taxon>Panicoideae</taxon>
        <taxon>Panicodae</taxon>
        <taxon>Paniceae</taxon>
        <taxon>Panicinae</taxon>
        <taxon>Panicum</taxon>
        <taxon>Panicum sect. Panicum</taxon>
    </lineage>
</organism>
<dbReference type="Proteomes" id="UP000244336">
    <property type="component" value="Chromosome 9"/>
</dbReference>